<dbReference type="InterPro" id="IPR010266">
    <property type="entry name" value="NnrS"/>
</dbReference>
<evidence type="ECO:0000313" key="3">
    <source>
        <dbReference type="Proteomes" id="UP000199657"/>
    </source>
</evidence>
<feature type="transmembrane region" description="Helical" evidence="1">
    <location>
        <begin position="267"/>
        <end position="293"/>
    </location>
</feature>
<feature type="transmembrane region" description="Helical" evidence="1">
    <location>
        <begin position="144"/>
        <end position="164"/>
    </location>
</feature>
<feature type="transmembrane region" description="Helical" evidence="1">
    <location>
        <begin position="358"/>
        <end position="383"/>
    </location>
</feature>
<feature type="transmembrane region" description="Helical" evidence="1">
    <location>
        <begin position="113"/>
        <end position="132"/>
    </location>
</feature>
<keyword evidence="1" id="KW-0812">Transmembrane</keyword>
<feature type="transmembrane region" description="Helical" evidence="1">
    <location>
        <begin position="21"/>
        <end position="41"/>
    </location>
</feature>
<accession>A0A1H8QV31</accession>
<dbReference type="Proteomes" id="UP000199657">
    <property type="component" value="Unassembled WGS sequence"/>
</dbReference>
<feature type="transmembrane region" description="Helical" evidence="1">
    <location>
        <begin position="91"/>
        <end position="107"/>
    </location>
</feature>
<evidence type="ECO:0000313" key="2">
    <source>
        <dbReference type="EMBL" id="SEO58119.1"/>
    </source>
</evidence>
<feature type="transmembrane region" description="Helical" evidence="1">
    <location>
        <begin position="170"/>
        <end position="192"/>
    </location>
</feature>
<protein>
    <submittedName>
        <fullName evidence="2">Uncharacterized protein involved in response to NO</fullName>
    </submittedName>
</protein>
<dbReference type="STRING" id="406100.SAMN04488052_101812"/>
<feature type="transmembrane region" description="Helical" evidence="1">
    <location>
        <begin position="213"/>
        <end position="231"/>
    </location>
</feature>
<keyword evidence="1" id="KW-0472">Membrane</keyword>
<evidence type="ECO:0000256" key="1">
    <source>
        <dbReference type="SAM" id="Phobius"/>
    </source>
</evidence>
<reference evidence="2 3" key="1">
    <citation type="submission" date="2016-10" db="EMBL/GenBank/DDBJ databases">
        <authorList>
            <person name="de Groot N.N."/>
        </authorList>
    </citation>
    <scope>NUCLEOTIDE SEQUENCE [LARGE SCALE GENOMIC DNA]</scope>
    <source>
        <strain evidence="2 3">CGMCC 1.6291</strain>
    </source>
</reference>
<organism evidence="2 3">
    <name type="scientific">Aquisalimonas asiatica</name>
    <dbReference type="NCBI Taxonomy" id="406100"/>
    <lineage>
        <taxon>Bacteria</taxon>
        <taxon>Pseudomonadati</taxon>
        <taxon>Pseudomonadota</taxon>
        <taxon>Gammaproteobacteria</taxon>
        <taxon>Chromatiales</taxon>
        <taxon>Ectothiorhodospiraceae</taxon>
        <taxon>Aquisalimonas</taxon>
    </lineage>
</organism>
<dbReference type="EMBL" id="FOEG01000001">
    <property type="protein sequence ID" value="SEO58119.1"/>
    <property type="molecule type" value="Genomic_DNA"/>
</dbReference>
<gene>
    <name evidence="2" type="ORF">SAMN04488052_101812</name>
</gene>
<keyword evidence="3" id="KW-1185">Reference proteome</keyword>
<name>A0A1H8QV31_9GAMM</name>
<proteinExistence type="predicted"/>
<dbReference type="AlphaFoldDB" id="A0A1H8QV31"/>
<feature type="transmembrane region" description="Helical" evidence="1">
    <location>
        <begin position="237"/>
        <end position="255"/>
    </location>
</feature>
<sequence length="388" mass="42072">MRHEPGVAVTVSLFSIAFRPFFLGAAWLSLAWIGVWVALLVRGAGTTAPVPPMIWHGHEMLFGFTMAVIAGFVLTAAQNWTGRQSVTPRELTLLVGVWLAARVGFLMPWLVPFWLVSLVDLAFLPLLAFFVARTLVPARNIRNYMFIPLFGAFAVLNGVIHLDIHGVLPGAAMPALDVAILLVTVLLVFMGGRVIPFFTERWLPDSHPRQWPALNWCATLAVLLLVPMYLLGGRDPMLAPLLFAAAAFLLARWVAWRPWQTWRTPLLWILHLGYLWIPVGLVLLGASLSGASIGWSAGLHALMVGAMGSLCIGMMARVSLGHTGRPLVAPRLAVAGFALITLAALARLGVAFSVGLPWLAAASGLGWALAYLCFAVAYTPLLVRPRTT</sequence>
<keyword evidence="1" id="KW-1133">Transmembrane helix</keyword>
<feature type="transmembrane region" description="Helical" evidence="1">
    <location>
        <begin position="332"/>
        <end position="352"/>
    </location>
</feature>
<feature type="transmembrane region" description="Helical" evidence="1">
    <location>
        <begin position="61"/>
        <end position="79"/>
    </location>
</feature>
<dbReference type="Pfam" id="PF05940">
    <property type="entry name" value="NnrS"/>
    <property type="match status" value="1"/>
</dbReference>
<feature type="transmembrane region" description="Helical" evidence="1">
    <location>
        <begin position="299"/>
        <end position="320"/>
    </location>
</feature>